<dbReference type="Proteomes" id="UP001347796">
    <property type="component" value="Unassembled WGS sequence"/>
</dbReference>
<protein>
    <submittedName>
        <fullName evidence="2">Uncharacterized protein</fullName>
    </submittedName>
</protein>
<gene>
    <name evidence="2" type="ORF">SNE40_005154</name>
</gene>
<organism evidence="2 3">
    <name type="scientific">Patella caerulea</name>
    <name type="common">Rayed Mediterranean limpet</name>
    <dbReference type="NCBI Taxonomy" id="87958"/>
    <lineage>
        <taxon>Eukaryota</taxon>
        <taxon>Metazoa</taxon>
        <taxon>Spiralia</taxon>
        <taxon>Lophotrochozoa</taxon>
        <taxon>Mollusca</taxon>
        <taxon>Gastropoda</taxon>
        <taxon>Patellogastropoda</taxon>
        <taxon>Patelloidea</taxon>
        <taxon>Patellidae</taxon>
        <taxon>Patella</taxon>
    </lineage>
</organism>
<feature type="transmembrane region" description="Helical" evidence="1">
    <location>
        <begin position="20"/>
        <end position="41"/>
    </location>
</feature>
<sequence length="66" mass="7028">MSVKGAEVDTVLNALGGKGLYQHVHHLLIVLCSFSAAFQLLDMIFIGRIIPHQCAEPPNGTGITIA</sequence>
<dbReference type="AlphaFoldDB" id="A0AAN8Q1W6"/>
<accession>A0AAN8Q1W6</accession>
<keyword evidence="1" id="KW-0472">Membrane</keyword>
<keyword evidence="1" id="KW-1133">Transmembrane helix</keyword>
<proteinExistence type="predicted"/>
<keyword evidence="3" id="KW-1185">Reference proteome</keyword>
<comment type="caution">
    <text evidence="2">The sequence shown here is derived from an EMBL/GenBank/DDBJ whole genome shotgun (WGS) entry which is preliminary data.</text>
</comment>
<dbReference type="EMBL" id="JAZGQO010000003">
    <property type="protein sequence ID" value="KAK6189116.1"/>
    <property type="molecule type" value="Genomic_DNA"/>
</dbReference>
<reference evidence="2 3" key="1">
    <citation type="submission" date="2024-01" db="EMBL/GenBank/DDBJ databases">
        <title>The genome of the rayed Mediterranean limpet Patella caerulea (Linnaeus, 1758).</title>
        <authorList>
            <person name="Anh-Thu Weber A."/>
            <person name="Halstead-Nussloch G."/>
        </authorList>
    </citation>
    <scope>NUCLEOTIDE SEQUENCE [LARGE SCALE GENOMIC DNA]</scope>
    <source>
        <strain evidence="2">AATW-2023a</strain>
        <tissue evidence="2">Whole specimen</tissue>
    </source>
</reference>
<evidence type="ECO:0000256" key="1">
    <source>
        <dbReference type="SAM" id="Phobius"/>
    </source>
</evidence>
<evidence type="ECO:0000313" key="2">
    <source>
        <dbReference type="EMBL" id="KAK6189116.1"/>
    </source>
</evidence>
<keyword evidence="1" id="KW-0812">Transmembrane</keyword>
<name>A0AAN8Q1W6_PATCE</name>
<evidence type="ECO:0000313" key="3">
    <source>
        <dbReference type="Proteomes" id="UP001347796"/>
    </source>
</evidence>